<evidence type="ECO:0000313" key="3">
    <source>
        <dbReference type="EMBL" id="BAK36014.1"/>
    </source>
</evidence>
<keyword evidence="1 3" id="KW-0378">Hydrolase</keyword>
<gene>
    <name evidence="3" type="ordered locus">MLP_30000</name>
</gene>
<dbReference type="PRINTS" id="PR00412">
    <property type="entry name" value="EPOXHYDRLASE"/>
</dbReference>
<dbReference type="AlphaFoldDB" id="F5XKE2"/>
<dbReference type="Gene3D" id="3.40.50.1820">
    <property type="entry name" value="alpha/beta hydrolase"/>
    <property type="match status" value="1"/>
</dbReference>
<evidence type="ECO:0000256" key="1">
    <source>
        <dbReference type="ARBA" id="ARBA00022801"/>
    </source>
</evidence>
<dbReference type="EMBL" id="AP012204">
    <property type="protein sequence ID" value="BAK36014.1"/>
    <property type="molecule type" value="Genomic_DNA"/>
</dbReference>
<feature type="domain" description="AB hydrolase-1" evidence="2">
    <location>
        <begin position="25"/>
        <end position="255"/>
    </location>
</feature>
<dbReference type="Proteomes" id="UP000007947">
    <property type="component" value="Chromosome"/>
</dbReference>
<name>F5XKE2_MICPN</name>
<dbReference type="SUPFAM" id="SSF53474">
    <property type="entry name" value="alpha/beta-Hydrolases"/>
    <property type="match status" value="1"/>
</dbReference>
<evidence type="ECO:0000313" key="4">
    <source>
        <dbReference type="Proteomes" id="UP000007947"/>
    </source>
</evidence>
<evidence type="ECO:0000259" key="2">
    <source>
        <dbReference type="Pfam" id="PF00561"/>
    </source>
</evidence>
<organism evidence="3 4">
    <name type="scientific">Microlunatus phosphovorus (strain ATCC 700054 / DSM 10555 / JCM 9379 / NBRC 101784 / NCIMB 13414 / VKM Ac-1990 / NM-1)</name>
    <dbReference type="NCBI Taxonomy" id="1032480"/>
    <lineage>
        <taxon>Bacteria</taxon>
        <taxon>Bacillati</taxon>
        <taxon>Actinomycetota</taxon>
        <taxon>Actinomycetes</taxon>
        <taxon>Propionibacteriales</taxon>
        <taxon>Propionibacteriaceae</taxon>
        <taxon>Microlunatus</taxon>
    </lineage>
</organism>
<proteinExistence type="predicted"/>
<reference evidence="3 4" key="1">
    <citation type="submission" date="2011-05" db="EMBL/GenBank/DDBJ databases">
        <title>Whole genome sequence of Microlunatus phosphovorus NM-1.</title>
        <authorList>
            <person name="Hosoyama A."/>
            <person name="Sasaki K."/>
            <person name="Harada T."/>
            <person name="Igarashi R."/>
            <person name="Kawakoshi A."/>
            <person name="Sasagawa M."/>
            <person name="Fukada J."/>
            <person name="Nakamura S."/>
            <person name="Katano Y."/>
            <person name="Hanada S."/>
            <person name="Kamagata Y."/>
            <person name="Nakamura N."/>
            <person name="Yamazaki S."/>
            <person name="Fujita N."/>
        </authorList>
    </citation>
    <scope>NUCLEOTIDE SEQUENCE [LARGE SCALE GENOMIC DNA]</scope>
    <source>
        <strain evidence="4">ATCC 700054 / DSM 10555 / JCM 9379 / NBRC 101784 / NCIMB 13414 / VKM Ac-1990 / NM-1</strain>
    </source>
</reference>
<dbReference type="InterPro" id="IPR000073">
    <property type="entry name" value="AB_hydrolase_1"/>
</dbReference>
<dbReference type="InterPro" id="IPR029058">
    <property type="entry name" value="AB_hydrolase_fold"/>
</dbReference>
<dbReference type="eggNOG" id="COG0596">
    <property type="taxonomic scope" value="Bacteria"/>
</dbReference>
<accession>F5XKE2</accession>
<keyword evidence="4" id="KW-1185">Reference proteome</keyword>
<dbReference type="PRINTS" id="PR00111">
    <property type="entry name" value="ABHYDROLASE"/>
</dbReference>
<dbReference type="PANTHER" id="PTHR46118">
    <property type="entry name" value="PROTEIN ABHD11"/>
    <property type="match status" value="1"/>
</dbReference>
<sequence length="273" mass="30369">MNSRSVVDRDALHYTEIGSSGPRTLFLHGLFGQGKNWTSIAKNLADRARVIMVDLPNHGRSGWTESLTYTEMANAITDVLTADSDEPLNVIGHSMGGKVAMAMALLRPDLVERLVVADIAPVRYERISGFADYVMGMRSIDLSRVHTRGEADHALQPYVPDAVVRAFLLQNLRRDPSSETGWRWQMNLSLLGGKLADLGDWPDLHAAPYDGPVLWIAGGRSDYIRPEYAPAMRTLFPRTQLITIKNAGHWVHSEQPEIFVAALRRFLRLGPTA</sequence>
<dbReference type="KEGG" id="mph:MLP_30000"/>
<dbReference type="STRING" id="1032480.MLP_30000"/>
<dbReference type="OrthoDB" id="63519at2"/>
<protein>
    <submittedName>
        <fullName evidence="3">Putative hydrolase</fullName>
    </submittedName>
</protein>
<dbReference type="Pfam" id="PF00561">
    <property type="entry name" value="Abhydrolase_1"/>
    <property type="match status" value="1"/>
</dbReference>
<dbReference type="PANTHER" id="PTHR46118:SF4">
    <property type="entry name" value="PROTEIN ABHD11"/>
    <property type="match status" value="1"/>
</dbReference>
<dbReference type="GO" id="GO:0016787">
    <property type="term" value="F:hydrolase activity"/>
    <property type="evidence" value="ECO:0007669"/>
    <property type="project" value="UniProtKB-KW"/>
</dbReference>
<dbReference type="HOGENOM" id="CLU_020336_53_1_11"/>
<dbReference type="InterPro" id="IPR000639">
    <property type="entry name" value="Epox_hydrolase-like"/>
</dbReference>